<dbReference type="AlphaFoldDB" id="N1QLW5"/>
<feature type="domain" description="Protein kinase" evidence="9">
    <location>
        <begin position="39"/>
        <end position="213"/>
    </location>
</feature>
<evidence type="ECO:0000256" key="5">
    <source>
        <dbReference type="ARBA" id="ARBA00022777"/>
    </source>
</evidence>
<evidence type="ECO:0000259" key="9">
    <source>
        <dbReference type="PROSITE" id="PS50011"/>
    </source>
</evidence>
<dbReference type="Gene3D" id="1.10.510.10">
    <property type="entry name" value="Transferase(Phosphotransferase) domain 1"/>
    <property type="match status" value="1"/>
</dbReference>
<dbReference type="GO" id="GO:0005634">
    <property type="term" value="C:nucleus"/>
    <property type="evidence" value="ECO:0007669"/>
    <property type="project" value="TreeGrafter"/>
</dbReference>
<accession>N1QLW5</accession>
<dbReference type="OMA" id="KLLRCQV"/>
<keyword evidence="11" id="KW-1185">Reference proteome</keyword>
<dbReference type="SUPFAM" id="SSF56112">
    <property type="entry name" value="Protein kinase-like (PK-like)"/>
    <property type="match status" value="1"/>
</dbReference>
<dbReference type="GO" id="GO:0005524">
    <property type="term" value="F:ATP binding"/>
    <property type="evidence" value="ECO:0007669"/>
    <property type="project" value="UniProtKB-KW"/>
</dbReference>
<dbReference type="GeneID" id="27905678"/>
<dbReference type="EMBL" id="KB456260">
    <property type="protein sequence ID" value="EMF16239.1"/>
    <property type="molecule type" value="Genomic_DNA"/>
</dbReference>
<evidence type="ECO:0000256" key="8">
    <source>
        <dbReference type="ARBA" id="ARBA00048679"/>
    </source>
</evidence>
<dbReference type="GO" id="GO:0005737">
    <property type="term" value="C:cytoplasm"/>
    <property type="evidence" value="ECO:0007669"/>
    <property type="project" value="TreeGrafter"/>
</dbReference>
<dbReference type="PANTHER" id="PTHR47634">
    <property type="entry name" value="PROTEIN KINASE DOMAIN-CONTAINING PROTEIN-RELATED"/>
    <property type="match status" value="1"/>
</dbReference>
<dbReference type="HOGENOM" id="CLU_000288_81_7_1"/>
<dbReference type="RefSeq" id="XP_016764360.1">
    <property type="nucleotide sequence ID" value="XM_016908541.1"/>
</dbReference>
<reference evidence="10 11" key="1">
    <citation type="journal article" date="2012" name="PLoS Pathog.">
        <title>Diverse lifestyles and strategies of plant pathogenesis encoded in the genomes of eighteen Dothideomycetes fungi.</title>
        <authorList>
            <person name="Ohm R.A."/>
            <person name="Feau N."/>
            <person name="Henrissat B."/>
            <person name="Schoch C.L."/>
            <person name="Horwitz B.A."/>
            <person name="Barry K.W."/>
            <person name="Condon B.J."/>
            <person name="Copeland A.C."/>
            <person name="Dhillon B."/>
            <person name="Glaser F."/>
            <person name="Hesse C.N."/>
            <person name="Kosti I."/>
            <person name="LaButti K."/>
            <person name="Lindquist E.A."/>
            <person name="Lucas S."/>
            <person name="Salamov A.A."/>
            <person name="Bradshaw R.E."/>
            <person name="Ciuffetti L."/>
            <person name="Hamelin R.C."/>
            <person name="Kema G.H.J."/>
            <person name="Lawrence C."/>
            <person name="Scott J.A."/>
            <person name="Spatafora J.W."/>
            <person name="Turgeon B.G."/>
            <person name="de Wit P.J.G.M."/>
            <person name="Zhong S."/>
            <person name="Goodwin S.B."/>
            <person name="Grigoriev I.V."/>
        </authorList>
    </citation>
    <scope>NUCLEOTIDE SEQUENCE [LARGE SCALE GENOMIC DNA]</scope>
    <source>
        <strain evidence="10 11">SO2202</strain>
    </source>
</reference>
<organism evidence="10 11">
    <name type="scientific">Sphaerulina musiva (strain SO2202)</name>
    <name type="common">Poplar stem canker fungus</name>
    <name type="synonym">Septoria musiva</name>
    <dbReference type="NCBI Taxonomy" id="692275"/>
    <lineage>
        <taxon>Eukaryota</taxon>
        <taxon>Fungi</taxon>
        <taxon>Dikarya</taxon>
        <taxon>Ascomycota</taxon>
        <taxon>Pezizomycotina</taxon>
        <taxon>Dothideomycetes</taxon>
        <taxon>Dothideomycetidae</taxon>
        <taxon>Mycosphaerellales</taxon>
        <taxon>Mycosphaerellaceae</taxon>
        <taxon>Sphaerulina</taxon>
    </lineage>
</organism>
<keyword evidence="3" id="KW-0808">Transferase</keyword>
<dbReference type="GO" id="GO:0050684">
    <property type="term" value="P:regulation of mRNA processing"/>
    <property type="evidence" value="ECO:0007669"/>
    <property type="project" value="TreeGrafter"/>
</dbReference>
<evidence type="ECO:0000256" key="7">
    <source>
        <dbReference type="ARBA" id="ARBA00047899"/>
    </source>
</evidence>
<dbReference type="eggNOG" id="KOG1290">
    <property type="taxonomic scope" value="Eukaryota"/>
</dbReference>
<dbReference type="PROSITE" id="PS50011">
    <property type="entry name" value="PROTEIN_KINASE_DOM"/>
    <property type="match status" value="1"/>
</dbReference>
<comment type="catalytic activity">
    <reaction evidence="8">
        <text>L-seryl-[protein] + ATP = O-phospho-L-seryl-[protein] + ADP + H(+)</text>
        <dbReference type="Rhea" id="RHEA:17989"/>
        <dbReference type="Rhea" id="RHEA-COMP:9863"/>
        <dbReference type="Rhea" id="RHEA-COMP:11604"/>
        <dbReference type="ChEBI" id="CHEBI:15378"/>
        <dbReference type="ChEBI" id="CHEBI:29999"/>
        <dbReference type="ChEBI" id="CHEBI:30616"/>
        <dbReference type="ChEBI" id="CHEBI:83421"/>
        <dbReference type="ChEBI" id="CHEBI:456216"/>
        <dbReference type="EC" id="2.7.11.1"/>
    </reaction>
</comment>
<keyword evidence="4" id="KW-0547">Nucleotide-binding</keyword>
<sequence length="213" mass="24223">MATSATTSHSKPIEEETLPDYDAEHFYPVHIGDTLNARYSVLGKLGYGVTSTVWLRLHIRPSLLFLAVSMYCQIFRDSSYVALKVYVRTSPDQANLEETVNRHLSGLSTSHPGCFNIRQSLDVFYLHRANGFRHYCIVHEPLHATMSQFQRLHGTARPLPEVLVKYFMQYLLQGLDFLHTEASVAHCGSLFRPISSGNLRSPERHDSCWKILG</sequence>
<proteinExistence type="predicted"/>
<dbReference type="EC" id="2.7.11.1" evidence="1"/>
<evidence type="ECO:0000256" key="4">
    <source>
        <dbReference type="ARBA" id="ARBA00022741"/>
    </source>
</evidence>
<dbReference type="STRING" id="692275.N1QLW5"/>
<evidence type="ECO:0000256" key="1">
    <source>
        <dbReference type="ARBA" id="ARBA00012513"/>
    </source>
</evidence>
<protein>
    <recommendedName>
        <fullName evidence="1">non-specific serine/threonine protein kinase</fullName>
        <ecNumber evidence="1">2.7.11.1</ecNumber>
    </recommendedName>
</protein>
<evidence type="ECO:0000256" key="6">
    <source>
        <dbReference type="ARBA" id="ARBA00022840"/>
    </source>
</evidence>
<name>N1QLW5_SPHMS</name>
<gene>
    <name evidence="10" type="ORF">SEPMUDRAFT_33498</name>
</gene>
<dbReference type="OrthoDB" id="5979581at2759"/>
<dbReference type="GO" id="GO:0000245">
    <property type="term" value="P:spliceosomal complex assembly"/>
    <property type="evidence" value="ECO:0007669"/>
    <property type="project" value="TreeGrafter"/>
</dbReference>
<evidence type="ECO:0000313" key="10">
    <source>
        <dbReference type="EMBL" id="EMF16239.1"/>
    </source>
</evidence>
<dbReference type="Gene3D" id="3.30.200.20">
    <property type="entry name" value="Phosphorylase Kinase, domain 1"/>
    <property type="match status" value="1"/>
</dbReference>
<evidence type="ECO:0000256" key="2">
    <source>
        <dbReference type="ARBA" id="ARBA00022527"/>
    </source>
</evidence>
<keyword evidence="5" id="KW-0418">Kinase</keyword>
<evidence type="ECO:0000256" key="3">
    <source>
        <dbReference type="ARBA" id="ARBA00022679"/>
    </source>
</evidence>
<dbReference type="PANTHER" id="PTHR47634:SF9">
    <property type="entry name" value="PROTEIN KINASE DOMAIN-CONTAINING PROTEIN-RELATED"/>
    <property type="match status" value="1"/>
</dbReference>
<dbReference type="InterPro" id="IPR000719">
    <property type="entry name" value="Prot_kinase_dom"/>
</dbReference>
<keyword evidence="2" id="KW-0723">Serine/threonine-protein kinase</keyword>
<comment type="catalytic activity">
    <reaction evidence="7">
        <text>L-threonyl-[protein] + ATP = O-phospho-L-threonyl-[protein] + ADP + H(+)</text>
        <dbReference type="Rhea" id="RHEA:46608"/>
        <dbReference type="Rhea" id="RHEA-COMP:11060"/>
        <dbReference type="Rhea" id="RHEA-COMP:11605"/>
        <dbReference type="ChEBI" id="CHEBI:15378"/>
        <dbReference type="ChEBI" id="CHEBI:30013"/>
        <dbReference type="ChEBI" id="CHEBI:30616"/>
        <dbReference type="ChEBI" id="CHEBI:61977"/>
        <dbReference type="ChEBI" id="CHEBI:456216"/>
        <dbReference type="EC" id="2.7.11.1"/>
    </reaction>
</comment>
<dbReference type="GO" id="GO:0004674">
    <property type="term" value="F:protein serine/threonine kinase activity"/>
    <property type="evidence" value="ECO:0007669"/>
    <property type="project" value="UniProtKB-KW"/>
</dbReference>
<dbReference type="InterPro" id="IPR051334">
    <property type="entry name" value="SRPK"/>
</dbReference>
<dbReference type="InterPro" id="IPR011009">
    <property type="entry name" value="Kinase-like_dom_sf"/>
</dbReference>
<dbReference type="Proteomes" id="UP000016931">
    <property type="component" value="Unassembled WGS sequence"/>
</dbReference>
<evidence type="ECO:0000313" key="11">
    <source>
        <dbReference type="Proteomes" id="UP000016931"/>
    </source>
</evidence>
<keyword evidence="6" id="KW-0067">ATP-binding</keyword>